<protein>
    <recommendedName>
        <fullName evidence="3 6">Queuosine 5'-phosphate N-glycosylase/hydrolase</fullName>
        <ecNumber evidence="6">3.2.2.-</ecNumber>
    </recommendedName>
    <alternativeName>
        <fullName evidence="4 6">Queuosine-nucleotide N-glycosylase/hydrolase</fullName>
    </alternativeName>
</protein>
<accession>A0A6A6HLL5</accession>
<keyword evidence="1 6" id="KW-0378">Hydrolase</keyword>
<evidence type="ECO:0000313" key="9">
    <source>
        <dbReference type="Proteomes" id="UP000800092"/>
    </source>
</evidence>
<organism evidence="8 9">
    <name type="scientific">Viridothelium virens</name>
    <name type="common">Speckled blister lichen</name>
    <name type="synonym">Trypethelium virens</name>
    <dbReference type="NCBI Taxonomy" id="1048519"/>
    <lineage>
        <taxon>Eukaryota</taxon>
        <taxon>Fungi</taxon>
        <taxon>Dikarya</taxon>
        <taxon>Ascomycota</taxon>
        <taxon>Pezizomycotina</taxon>
        <taxon>Dothideomycetes</taxon>
        <taxon>Dothideomycetes incertae sedis</taxon>
        <taxon>Trypetheliales</taxon>
        <taxon>Trypetheliaceae</taxon>
        <taxon>Viridothelium</taxon>
    </lineage>
</organism>
<sequence>MADDEEADPELIALLRQSLGLGTSSQPRPADTGVLDSASYIYNNSIDVAVDMFGTKRAAAHIWQNMQRREYSTQNWSEHELHPKTKDEAALDFIFTMDLLNFCFWSDDLNSKFTVEYHDKQWTGYWGLVAALHRALDEGIPITSPFCWYMIKRSLITKAPATGERDEVVDEAVDETPETEKVEASEESGGREDQDPMADSDSELVQKLTKQDGLTAASDDGKETRQYTDKSEPVPDTIPPSQSVEASQNPRTETEEVEEEVLISKELLAHVFRSQTSELIPLLDERLECLHEAGKVLHKHFGGSIAELVRRANESTATLVNLLVEYFPCFRDESRFERRRVKFYKRAQILVADLWAAFNGEQFGKFGDVDKLTMFADYRIPQMLHMLGCLSYSPPLESHIRSLKPLESGHSWEVQLRGCSIWCIEQIRREILRQNPETKVNAVLIDFFLYDTVKELERDGEEEIPHHRTRCIWY</sequence>
<feature type="compositionally biased region" description="Polar residues" evidence="7">
    <location>
        <begin position="239"/>
        <end position="251"/>
    </location>
</feature>
<proteinExistence type="inferred from homology"/>
<name>A0A6A6HLL5_VIRVR</name>
<dbReference type="EMBL" id="ML991774">
    <property type="protein sequence ID" value="KAF2239005.1"/>
    <property type="molecule type" value="Genomic_DNA"/>
</dbReference>
<dbReference type="PANTHER" id="PTHR21314:SF0">
    <property type="entry name" value="QUEUOSINE 5'-PHOSPHATE N-GLYCOSYLASE_HYDROLASE"/>
    <property type="match status" value="1"/>
</dbReference>
<reference evidence="8" key="1">
    <citation type="journal article" date="2020" name="Stud. Mycol.">
        <title>101 Dothideomycetes genomes: a test case for predicting lifestyles and emergence of pathogens.</title>
        <authorList>
            <person name="Haridas S."/>
            <person name="Albert R."/>
            <person name="Binder M."/>
            <person name="Bloem J."/>
            <person name="Labutti K."/>
            <person name="Salamov A."/>
            <person name="Andreopoulos B."/>
            <person name="Baker S."/>
            <person name="Barry K."/>
            <person name="Bills G."/>
            <person name="Bluhm B."/>
            <person name="Cannon C."/>
            <person name="Castanera R."/>
            <person name="Culley D."/>
            <person name="Daum C."/>
            <person name="Ezra D."/>
            <person name="Gonzalez J."/>
            <person name="Henrissat B."/>
            <person name="Kuo A."/>
            <person name="Liang C."/>
            <person name="Lipzen A."/>
            <person name="Lutzoni F."/>
            <person name="Magnuson J."/>
            <person name="Mondo S."/>
            <person name="Nolan M."/>
            <person name="Ohm R."/>
            <person name="Pangilinan J."/>
            <person name="Park H.-J."/>
            <person name="Ramirez L."/>
            <person name="Alfaro M."/>
            <person name="Sun H."/>
            <person name="Tritt A."/>
            <person name="Yoshinaga Y."/>
            <person name="Zwiers L.-H."/>
            <person name="Turgeon B."/>
            <person name="Goodwin S."/>
            <person name="Spatafora J."/>
            <person name="Crous P."/>
            <person name="Grigoriev I."/>
        </authorList>
    </citation>
    <scope>NUCLEOTIDE SEQUENCE</scope>
    <source>
        <strain evidence="8">Tuck. ex Michener</strain>
    </source>
</reference>
<comment type="similarity">
    <text evidence="2 6">Belongs to the QNG1 protein family.</text>
</comment>
<dbReference type="PANTHER" id="PTHR21314">
    <property type="entry name" value="QUEUOSINE 5'-PHOSPHATE N-GLYCOSYLASE_HYDROLASE-RELATED"/>
    <property type="match status" value="1"/>
</dbReference>
<dbReference type="AlphaFoldDB" id="A0A6A6HLL5"/>
<feature type="compositionally biased region" description="Basic and acidic residues" evidence="7">
    <location>
        <begin position="178"/>
        <end position="194"/>
    </location>
</feature>
<feature type="compositionally biased region" description="Basic and acidic residues" evidence="7">
    <location>
        <begin position="219"/>
        <end position="233"/>
    </location>
</feature>
<dbReference type="OrthoDB" id="416777at2759"/>
<evidence type="ECO:0000256" key="6">
    <source>
        <dbReference type="RuleBase" id="RU365002"/>
    </source>
</evidence>
<dbReference type="Proteomes" id="UP000800092">
    <property type="component" value="Unassembled WGS sequence"/>
</dbReference>
<evidence type="ECO:0000313" key="8">
    <source>
        <dbReference type="EMBL" id="KAF2239005.1"/>
    </source>
</evidence>
<dbReference type="InterPro" id="IPR019438">
    <property type="entry name" value="Q_salvage"/>
</dbReference>
<evidence type="ECO:0000256" key="5">
    <source>
        <dbReference type="ARBA" id="ARBA00048204"/>
    </source>
</evidence>
<feature type="region of interest" description="Disordered" evidence="7">
    <location>
        <begin position="162"/>
        <end position="255"/>
    </location>
</feature>
<feature type="compositionally biased region" description="Acidic residues" evidence="7">
    <location>
        <begin position="167"/>
        <end position="177"/>
    </location>
</feature>
<dbReference type="GO" id="GO:0006400">
    <property type="term" value="P:tRNA modification"/>
    <property type="evidence" value="ECO:0007669"/>
    <property type="project" value="TreeGrafter"/>
</dbReference>
<dbReference type="GO" id="GO:0016787">
    <property type="term" value="F:hydrolase activity"/>
    <property type="evidence" value="ECO:0007669"/>
    <property type="project" value="UniProtKB-KW"/>
</dbReference>
<evidence type="ECO:0000256" key="3">
    <source>
        <dbReference type="ARBA" id="ARBA00035306"/>
    </source>
</evidence>
<dbReference type="EC" id="3.2.2.-" evidence="6"/>
<evidence type="ECO:0000256" key="7">
    <source>
        <dbReference type="SAM" id="MobiDB-lite"/>
    </source>
</evidence>
<evidence type="ECO:0000256" key="2">
    <source>
        <dbReference type="ARBA" id="ARBA00035119"/>
    </source>
</evidence>
<keyword evidence="9" id="KW-1185">Reference proteome</keyword>
<comment type="catalytic activity">
    <reaction evidence="5 6">
        <text>queuosine 5'-phosphate + H2O = queuine + D-ribose 5-phosphate</text>
        <dbReference type="Rhea" id="RHEA:75387"/>
        <dbReference type="ChEBI" id="CHEBI:15377"/>
        <dbReference type="ChEBI" id="CHEBI:17433"/>
        <dbReference type="ChEBI" id="CHEBI:78346"/>
        <dbReference type="ChEBI" id="CHEBI:194371"/>
    </reaction>
    <physiologicalReaction direction="left-to-right" evidence="5 6">
        <dbReference type="Rhea" id="RHEA:75388"/>
    </physiologicalReaction>
</comment>
<evidence type="ECO:0000256" key="1">
    <source>
        <dbReference type="ARBA" id="ARBA00022801"/>
    </source>
</evidence>
<comment type="function">
    <text evidence="6">Catalyzes the hydrolysis of queuosine 5'-phosphate, releasing the nucleobase queuine (q). Is required for salvage of queuine from exogenous queuosine (Q) that is imported and then converted to queuosine 5'-phosphate intracellularly.</text>
</comment>
<dbReference type="Pfam" id="PF10343">
    <property type="entry name" value="Q_salvage"/>
    <property type="match status" value="2"/>
</dbReference>
<gene>
    <name evidence="8" type="ORF">EV356DRAFT_528888</name>
</gene>
<evidence type="ECO:0000256" key="4">
    <source>
        <dbReference type="ARBA" id="ARBA00035393"/>
    </source>
</evidence>